<dbReference type="PANTHER" id="PTHR12526:SF638">
    <property type="entry name" value="SPORE COAT PROTEIN SA"/>
    <property type="match status" value="1"/>
</dbReference>
<dbReference type="PATRIC" id="fig|1341181.4.peg.476"/>
<dbReference type="CDD" id="cd03801">
    <property type="entry name" value="GT4_PimA-like"/>
    <property type="match status" value="1"/>
</dbReference>
<evidence type="ECO:0000313" key="3">
    <source>
        <dbReference type="EMBL" id="ESU29995.1"/>
    </source>
</evidence>
<keyword evidence="4" id="KW-1185">Reference proteome</keyword>
<sequence>MKKILIVHQSSELYGSDKTLLLFLKYLNKEQFYPVVILPTEGPLLTELQKLNLDVYVMPVIKLHRKMFVFKNLFLTVIQTVRSIKQLKKLDGKYKFDLVYSNTLAVLLGYLYARFSGKKHLWHVHEIIRSPKIVTSLFLLLLKSKANHFTIYNSFATANYWEDHFPLPKRENYSVVHNGVESDKLDQHSSLSKEIRKDFFDVNDEIVIGLVGRINKWKGQELLLNVFNSLLNKHNGIRLVFVGSPPPKLEVYLEDLKNKISALKREEFVKIIPFRDKIGEIWKAIDIAVVPSTEPEPFGLVAVEAMFAKKPVVASNHGGLTEIVENGESGFLVEPNNVEEFVEAIEKLILNKNLRIQMGERGHQRAEKMFSVKSYVDSIQEVLLRQI</sequence>
<accession>V6SZZ4</accession>
<name>V6SZZ4_9FLAO</name>
<proteinExistence type="predicted"/>
<feature type="domain" description="Glycosyl transferase family 1" evidence="1">
    <location>
        <begin position="194"/>
        <end position="364"/>
    </location>
</feature>
<dbReference type="PANTHER" id="PTHR12526">
    <property type="entry name" value="GLYCOSYLTRANSFERASE"/>
    <property type="match status" value="1"/>
</dbReference>
<dbReference type="STRING" id="1341181.FLJC2902T_04810"/>
<feature type="domain" description="Glycosyltransferase subfamily 4-like N-terminal" evidence="2">
    <location>
        <begin position="19"/>
        <end position="183"/>
    </location>
</feature>
<dbReference type="eggNOG" id="COG0438">
    <property type="taxonomic scope" value="Bacteria"/>
</dbReference>
<keyword evidence="3" id="KW-0808">Transferase</keyword>
<organism evidence="3 4">
    <name type="scientific">Flavobacterium limnosediminis JC2902</name>
    <dbReference type="NCBI Taxonomy" id="1341181"/>
    <lineage>
        <taxon>Bacteria</taxon>
        <taxon>Pseudomonadati</taxon>
        <taxon>Bacteroidota</taxon>
        <taxon>Flavobacteriia</taxon>
        <taxon>Flavobacteriales</taxon>
        <taxon>Flavobacteriaceae</taxon>
        <taxon>Flavobacterium</taxon>
    </lineage>
</organism>
<dbReference type="Proteomes" id="UP000018004">
    <property type="component" value="Unassembled WGS sequence"/>
</dbReference>
<evidence type="ECO:0000259" key="1">
    <source>
        <dbReference type="Pfam" id="PF00534"/>
    </source>
</evidence>
<dbReference type="Gene3D" id="3.40.50.2000">
    <property type="entry name" value="Glycogen Phosphorylase B"/>
    <property type="match status" value="2"/>
</dbReference>
<dbReference type="OrthoDB" id="9771846at2"/>
<gene>
    <name evidence="3" type="ORF">FLJC2902T_04810</name>
</gene>
<dbReference type="RefSeq" id="WP_023578172.1">
    <property type="nucleotide sequence ID" value="NZ_AVGG01000001.1"/>
</dbReference>
<dbReference type="Pfam" id="PF00534">
    <property type="entry name" value="Glycos_transf_1"/>
    <property type="match status" value="1"/>
</dbReference>
<protein>
    <submittedName>
        <fullName evidence="3">Glycosyl transferase, group 1</fullName>
    </submittedName>
</protein>
<dbReference type="Pfam" id="PF13439">
    <property type="entry name" value="Glyco_transf_4"/>
    <property type="match status" value="1"/>
</dbReference>
<dbReference type="InterPro" id="IPR001296">
    <property type="entry name" value="Glyco_trans_1"/>
</dbReference>
<evidence type="ECO:0000259" key="2">
    <source>
        <dbReference type="Pfam" id="PF13439"/>
    </source>
</evidence>
<dbReference type="AlphaFoldDB" id="V6SZZ4"/>
<comment type="caution">
    <text evidence="3">The sequence shown here is derived from an EMBL/GenBank/DDBJ whole genome shotgun (WGS) entry which is preliminary data.</text>
</comment>
<dbReference type="InterPro" id="IPR028098">
    <property type="entry name" value="Glyco_trans_4-like_N"/>
</dbReference>
<dbReference type="SUPFAM" id="SSF53756">
    <property type="entry name" value="UDP-Glycosyltransferase/glycogen phosphorylase"/>
    <property type="match status" value="1"/>
</dbReference>
<reference evidence="3 4" key="1">
    <citation type="submission" date="2013-08" db="EMBL/GenBank/DDBJ databases">
        <title>Flavobacterium limnosediminis JC2902 genome sequencing.</title>
        <authorList>
            <person name="Lee K."/>
            <person name="Yi H."/>
            <person name="Park S."/>
            <person name="Chun J."/>
        </authorList>
    </citation>
    <scope>NUCLEOTIDE SEQUENCE [LARGE SCALE GENOMIC DNA]</scope>
    <source>
        <strain evidence="3 4">JC2902</strain>
    </source>
</reference>
<evidence type="ECO:0000313" key="4">
    <source>
        <dbReference type="Proteomes" id="UP000018004"/>
    </source>
</evidence>
<dbReference type="EMBL" id="AVGG01000001">
    <property type="protein sequence ID" value="ESU29995.1"/>
    <property type="molecule type" value="Genomic_DNA"/>
</dbReference>
<dbReference type="GO" id="GO:0016757">
    <property type="term" value="F:glycosyltransferase activity"/>
    <property type="evidence" value="ECO:0007669"/>
    <property type="project" value="InterPro"/>
</dbReference>